<accession>A0ABR1QLU1</accession>
<keyword evidence="3" id="KW-1185">Reference proteome</keyword>
<sequence length="84" mass="8495">MQFFTISAIAFPAAGAAAMPNAAAGEHTLQARCAAIFPACNGGHVVGQTSCRCEGQKEKCDVWSCPGDGENTVMVCGQAGTGCI</sequence>
<gene>
    <name evidence="2" type="ORF">PG986_004168</name>
</gene>
<organism evidence="2 3">
    <name type="scientific">Apiospora aurea</name>
    <dbReference type="NCBI Taxonomy" id="335848"/>
    <lineage>
        <taxon>Eukaryota</taxon>
        <taxon>Fungi</taxon>
        <taxon>Dikarya</taxon>
        <taxon>Ascomycota</taxon>
        <taxon>Pezizomycotina</taxon>
        <taxon>Sordariomycetes</taxon>
        <taxon>Xylariomycetidae</taxon>
        <taxon>Amphisphaeriales</taxon>
        <taxon>Apiosporaceae</taxon>
        <taxon>Apiospora</taxon>
    </lineage>
</organism>
<keyword evidence="1" id="KW-0732">Signal</keyword>
<proteinExistence type="predicted"/>
<evidence type="ECO:0000313" key="2">
    <source>
        <dbReference type="EMBL" id="KAK7959314.1"/>
    </source>
</evidence>
<feature type="chain" id="PRO_5046144653" evidence="1">
    <location>
        <begin position="19"/>
        <end position="84"/>
    </location>
</feature>
<name>A0ABR1QLU1_9PEZI</name>
<dbReference type="EMBL" id="JAQQWE010000003">
    <property type="protein sequence ID" value="KAK7959314.1"/>
    <property type="molecule type" value="Genomic_DNA"/>
</dbReference>
<dbReference type="GeneID" id="92073452"/>
<evidence type="ECO:0000256" key="1">
    <source>
        <dbReference type="SAM" id="SignalP"/>
    </source>
</evidence>
<reference evidence="2 3" key="1">
    <citation type="submission" date="2023-01" db="EMBL/GenBank/DDBJ databases">
        <title>Analysis of 21 Apiospora genomes using comparative genomics revels a genus with tremendous synthesis potential of carbohydrate active enzymes and secondary metabolites.</title>
        <authorList>
            <person name="Sorensen T."/>
        </authorList>
    </citation>
    <scope>NUCLEOTIDE SEQUENCE [LARGE SCALE GENOMIC DNA]</scope>
    <source>
        <strain evidence="2 3">CBS 24483</strain>
    </source>
</reference>
<dbReference type="Proteomes" id="UP001391051">
    <property type="component" value="Unassembled WGS sequence"/>
</dbReference>
<dbReference type="RefSeq" id="XP_066703017.1">
    <property type="nucleotide sequence ID" value="XM_066840390.1"/>
</dbReference>
<comment type="caution">
    <text evidence="2">The sequence shown here is derived from an EMBL/GenBank/DDBJ whole genome shotgun (WGS) entry which is preliminary data.</text>
</comment>
<feature type="signal peptide" evidence="1">
    <location>
        <begin position="1"/>
        <end position="18"/>
    </location>
</feature>
<protein>
    <submittedName>
        <fullName evidence="2">Uncharacterized protein</fullName>
    </submittedName>
</protein>
<evidence type="ECO:0000313" key="3">
    <source>
        <dbReference type="Proteomes" id="UP001391051"/>
    </source>
</evidence>